<keyword evidence="3" id="KW-1003">Cell membrane</keyword>
<comment type="subcellular location">
    <subcellularLocation>
        <location evidence="1">Cell membrane</location>
        <topology evidence="1">Single-pass membrane protein</topology>
    </subcellularLocation>
</comment>
<dbReference type="InterPro" id="IPR023834">
    <property type="entry name" value="T7SS_pept_S8A_mycosin"/>
</dbReference>
<dbReference type="PROSITE" id="PS00136">
    <property type="entry name" value="SUBTILASE_ASP"/>
    <property type="match status" value="1"/>
</dbReference>
<feature type="signal peptide" evidence="14">
    <location>
        <begin position="1"/>
        <end position="21"/>
    </location>
</feature>
<keyword evidence="7 10" id="KW-0720">Serine protease</keyword>
<evidence type="ECO:0000256" key="6">
    <source>
        <dbReference type="ARBA" id="ARBA00022801"/>
    </source>
</evidence>
<evidence type="ECO:0000256" key="8">
    <source>
        <dbReference type="ARBA" id="ARBA00022989"/>
    </source>
</evidence>
<dbReference type="GO" id="GO:0006508">
    <property type="term" value="P:proteolysis"/>
    <property type="evidence" value="ECO:0007669"/>
    <property type="project" value="UniProtKB-KW"/>
</dbReference>
<dbReference type="Proteomes" id="UP000193484">
    <property type="component" value="Unassembled WGS sequence"/>
</dbReference>
<keyword evidence="6 10" id="KW-0378">Hydrolase</keyword>
<accession>A0A1X1RM06</accession>
<dbReference type="SUPFAM" id="SSF52743">
    <property type="entry name" value="Subtilisin-like"/>
    <property type="match status" value="1"/>
</dbReference>
<evidence type="ECO:0000256" key="9">
    <source>
        <dbReference type="ARBA" id="ARBA00023136"/>
    </source>
</evidence>
<dbReference type="Pfam" id="PF00082">
    <property type="entry name" value="Peptidase_S8"/>
    <property type="match status" value="1"/>
</dbReference>
<name>A0A1X1RM06_MYCFA</name>
<keyword evidence="5 13" id="KW-0812">Transmembrane</keyword>
<organism evidence="16 17">
    <name type="scientific">Mycolicibacterium fallax</name>
    <name type="common">Mycobacterium fallax</name>
    <dbReference type="NCBI Taxonomy" id="1793"/>
    <lineage>
        <taxon>Bacteria</taxon>
        <taxon>Bacillati</taxon>
        <taxon>Actinomycetota</taxon>
        <taxon>Actinomycetes</taxon>
        <taxon>Mycobacteriales</taxon>
        <taxon>Mycobacteriaceae</taxon>
        <taxon>Mycolicibacterium</taxon>
    </lineage>
</organism>
<keyword evidence="4 10" id="KW-0645">Protease</keyword>
<protein>
    <submittedName>
        <fullName evidence="16">Type VII secretion-associated serine protease mycosin</fullName>
    </submittedName>
</protein>
<dbReference type="InterPro" id="IPR023828">
    <property type="entry name" value="Peptidase_S8_Ser-AS"/>
</dbReference>
<dbReference type="InterPro" id="IPR022398">
    <property type="entry name" value="Peptidase_S8_His-AS"/>
</dbReference>
<proteinExistence type="inferred from homology"/>
<feature type="transmembrane region" description="Helical" evidence="13">
    <location>
        <begin position="408"/>
        <end position="427"/>
    </location>
</feature>
<dbReference type="AlphaFoldDB" id="A0A1X1RM06"/>
<dbReference type="InterPro" id="IPR000209">
    <property type="entry name" value="Peptidase_S8/S53_dom"/>
</dbReference>
<evidence type="ECO:0000256" key="1">
    <source>
        <dbReference type="ARBA" id="ARBA00004162"/>
    </source>
</evidence>
<dbReference type="PROSITE" id="PS00138">
    <property type="entry name" value="SUBTILASE_SER"/>
    <property type="match status" value="1"/>
</dbReference>
<dbReference type="PRINTS" id="PR00723">
    <property type="entry name" value="SUBTILISIN"/>
</dbReference>
<dbReference type="STRING" id="1793.AWC04_01640"/>
<keyword evidence="17" id="KW-1185">Reference proteome</keyword>
<feature type="active site" description="Charge relay system" evidence="10">
    <location>
        <position position="91"/>
    </location>
</feature>
<dbReference type="PANTHER" id="PTHR43806:SF11">
    <property type="entry name" value="CEREVISIN-RELATED"/>
    <property type="match status" value="1"/>
</dbReference>
<evidence type="ECO:0000256" key="13">
    <source>
        <dbReference type="SAM" id="Phobius"/>
    </source>
</evidence>
<evidence type="ECO:0000256" key="10">
    <source>
        <dbReference type="PROSITE-ProRule" id="PRU01240"/>
    </source>
</evidence>
<evidence type="ECO:0000313" key="16">
    <source>
        <dbReference type="EMBL" id="ORV09180.1"/>
    </source>
</evidence>
<dbReference type="InterPro" id="IPR015500">
    <property type="entry name" value="Peptidase_S8_subtilisin-rel"/>
</dbReference>
<keyword evidence="9 13" id="KW-0472">Membrane</keyword>
<evidence type="ECO:0000256" key="12">
    <source>
        <dbReference type="SAM" id="MobiDB-lite"/>
    </source>
</evidence>
<feature type="active site" description="Charge relay system" evidence="10">
    <location>
        <position position="122"/>
    </location>
</feature>
<dbReference type="PANTHER" id="PTHR43806">
    <property type="entry name" value="PEPTIDASE S8"/>
    <property type="match status" value="1"/>
</dbReference>
<evidence type="ECO:0000256" key="2">
    <source>
        <dbReference type="ARBA" id="ARBA00011073"/>
    </source>
</evidence>
<dbReference type="InterPro" id="IPR023827">
    <property type="entry name" value="Peptidase_S8_Asp-AS"/>
</dbReference>
<evidence type="ECO:0000256" key="4">
    <source>
        <dbReference type="ARBA" id="ARBA00022670"/>
    </source>
</evidence>
<comment type="caution">
    <text evidence="16">The sequence shown here is derived from an EMBL/GenBank/DDBJ whole genome shotgun (WGS) entry which is preliminary data.</text>
</comment>
<feature type="region of interest" description="Disordered" evidence="12">
    <location>
        <begin position="375"/>
        <end position="405"/>
    </location>
</feature>
<dbReference type="InterPro" id="IPR036852">
    <property type="entry name" value="Peptidase_S8/S53_dom_sf"/>
</dbReference>
<keyword evidence="14" id="KW-0732">Signal</keyword>
<feature type="active site" description="Charge relay system" evidence="10">
    <location>
        <position position="324"/>
    </location>
</feature>
<dbReference type="EMBL" id="LQOJ01000010">
    <property type="protein sequence ID" value="ORV09180.1"/>
    <property type="molecule type" value="Genomic_DNA"/>
</dbReference>
<evidence type="ECO:0000256" key="14">
    <source>
        <dbReference type="SAM" id="SignalP"/>
    </source>
</evidence>
<feature type="domain" description="Peptidase S8/S53" evidence="15">
    <location>
        <begin position="82"/>
        <end position="369"/>
    </location>
</feature>
<dbReference type="InterPro" id="IPR050131">
    <property type="entry name" value="Peptidase_S8_subtilisin-like"/>
</dbReference>
<evidence type="ECO:0000256" key="5">
    <source>
        <dbReference type="ARBA" id="ARBA00022692"/>
    </source>
</evidence>
<dbReference type="Gene3D" id="3.40.50.200">
    <property type="entry name" value="Peptidase S8/S53 domain"/>
    <property type="match status" value="1"/>
</dbReference>
<reference evidence="16 17" key="1">
    <citation type="submission" date="2016-01" db="EMBL/GenBank/DDBJ databases">
        <title>The new phylogeny of the genus Mycobacterium.</title>
        <authorList>
            <person name="Tarcisio F."/>
            <person name="Conor M."/>
            <person name="Antonella G."/>
            <person name="Elisabetta G."/>
            <person name="Giulia F.S."/>
            <person name="Sara T."/>
            <person name="Anna F."/>
            <person name="Clotilde B."/>
            <person name="Roberto B."/>
            <person name="Veronica D.S."/>
            <person name="Fabio R."/>
            <person name="Monica P."/>
            <person name="Olivier J."/>
            <person name="Enrico T."/>
            <person name="Nicola S."/>
        </authorList>
    </citation>
    <scope>NUCLEOTIDE SEQUENCE [LARGE SCALE GENOMIC DNA]</scope>
    <source>
        <strain evidence="16 17">DSM 44179</strain>
    </source>
</reference>
<evidence type="ECO:0000256" key="3">
    <source>
        <dbReference type="ARBA" id="ARBA00022475"/>
    </source>
</evidence>
<comment type="similarity">
    <text evidence="2 10 11">Belongs to the peptidase S8 family.</text>
</comment>
<sequence>MLAVAAATLIGVAPGVAPCAAAPAGLLPPPVDPAALPPPATPRPAVPTAQRVTCTAHPVARHPGPGPLAGLDLPALWALSRGRGQQVAVIDTGVSRHRRLRDVRGGGDFVSTGDGTGDCDGHGTLVAGLIAAAPDPADPAGFAGVAPEATVLAIRQTSVKFGPAAERDTVGVGDVDSLARAVRTAADLGAGVINISTVACRVGSIDDRALGAALGYAVDVKDAVVVAAAGNTGGLGQCPAQLPTGAGLSWDTATVAVSPAWYDDYVLTVAAAAPDGTASAFSMPGPWVDVAAPGEGLVSLNPDGSGLLDQVETFGRLGPVSGTSYAAPVVAGLVALVRARFPELSARQVMARIEATATGPGWNPALGNGLIDPAAALRPDTAPPAPAPGTSAVPAPDPGPTRMPAGRVPAVTGSAVCAVLLAGCWALSRRGRPARRSG</sequence>
<dbReference type="PROSITE" id="PS00137">
    <property type="entry name" value="SUBTILASE_HIS"/>
    <property type="match status" value="1"/>
</dbReference>
<evidence type="ECO:0000259" key="15">
    <source>
        <dbReference type="Pfam" id="PF00082"/>
    </source>
</evidence>
<dbReference type="NCBIfam" id="TIGR03921">
    <property type="entry name" value="T7SS_mycosin"/>
    <property type="match status" value="1"/>
</dbReference>
<evidence type="ECO:0000256" key="7">
    <source>
        <dbReference type="ARBA" id="ARBA00022825"/>
    </source>
</evidence>
<gene>
    <name evidence="16" type="ORF">AWC04_01640</name>
</gene>
<dbReference type="GO" id="GO:0004252">
    <property type="term" value="F:serine-type endopeptidase activity"/>
    <property type="evidence" value="ECO:0007669"/>
    <property type="project" value="UniProtKB-UniRule"/>
</dbReference>
<evidence type="ECO:0000256" key="11">
    <source>
        <dbReference type="RuleBase" id="RU003355"/>
    </source>
</evidence>
<dbReference type="GO" id="GO:0005886">
    <property type="term" value="C:plasma membrane"/>
    <property type="evidence" value="ECO:0007669"/>
    <property type="project" value="UniProtKB-SubCell"/>
</dbReference>
<evidence type="ECO:0000313" key="17">
    <source>
        <dbReference type="Proteomes" id="UP000193484"/>
    </source>
</evidence>
<feature type="chain" id="PRO_5039144782" evidence="14">
    <location>
        <begin position="22"/>
        <end position="438"/>
    </location>
</feature>
<dbReference type="PROSITE" id="PS51892">
    <property type="entry name" value="SUBTILASE"/>
    <property type="match status" value="1"/>
</dbReference>
<keyword evidence="8 13" id="KW-1133">Transmembrane helix</keyword>